<evidence type="ECO:0000313" key="4">
    <source>
        <dbReference type="Proteomes" id="UP000553193"/>
    </source>
</evidence>
<comment type="caution">
    <text evidence="3">The sequence shown here is derived from an EMBL/GenBank/DDBJ whole genome shotgun (WGS) entry which is preliminary data.</text>
</comment>
<dbReference type="Gene3D" id="3.60.21.10">
    <property type="match status" value="1"/>
</dbReference>
<dbReference type="PANTHER" id="PTHR42850">
    <property type="entry name" value="METALLOPHOSPHOESTERASE"/>
    <property type="match status" value="1"/>
</dbReference>
<dbReference type="EMBL" id="JACIDJ010000005">
    <property type="protein sequence ID" value="MBB3899396.1"/>
    <property type="molecule type" value="Genomic_DNA"/>
</dbReference>
<feature type="domain" description="Calcineurin-like phosphoesterase" evidence="2">
    <location>
        <begin position="1"/>
        <end position="179"/>
    </location>
</feature>
<evidence type="ECO:0000256" key="1">
    <source>
        <dbReference type="ARBA" id="ARBA00008950"/>
    </source>
</evidence>
<dbReference type="RefSeq" id="WP_184385120.1">
    <property type="nucleotide sequence ID" value="NZ_JACIDJ010000005.1"/>
</dbReference>
<dbReference type="PIRSF" id="PIRSF000883">
    <property type="entry name" value="Pesterase_MJ0912"/>
    <property type="match status" value="1"/>
</dbReference>
<comment type="similarity">
    <text evidence="1">Belongs to the metallophosphoesterase superfamily. YfcE family.</text>
</comment>
<evidence type="ECO:0000313" key="3">
    <source>
        <dbReference type="EMBL" id="MBB3899396.1"/>
    </source>
</evidence>
<evidence type="ECO:0000259" key="2">
    <source>
        <dbReference type="Pfam" id="PF12850"/>
    </source>
</evidence>
<proteinExistence type="inferred from homology"/>
<dbReference type="Proteomes" id="UP000553193">
    <property type="component" value="Unassembled WGS sequence"/>
</dbReference>
<dbReference type="InterPro" id="IPR029052">
    <property type="entry name" value="Metallo-depent_PP-like"/>
</dbReference>
<dbReference type="PANTHER" id="PTHR42850:SF2">
    <property type="entry name" value="BLL5683 PROTEIN"/>
    <property type="match status" value="1"/>
</dbReference>
<name>A0A840AFT8_9PROT</name>
<protein>
    <submittedName>
        <fullName evidence="3">Putative phosphodiesterase</fullName>
    </submittedName>
</protein>
<sequence>MRLAVIADVHGNRLALAAVLEAIAAAAPDLVIELGDAVSGPLWPAECFDMLAGLDAVALRGNHDRWVAADSAQGMGATDAFAHARLTAAQRAALLARPMVWRDGGILAMHALPEDDLTYVLHEVTEAGVRERAPSGVAALLPPPAGETLVLTAHTHRARMLALPDGRLVVNPGSVGLPGYTDTKPHPHRMEAGSPHARFALLEQVRGEWRVEFHAIPYDWHAAAAEAARHGRDDWAQALTHGNLS</sequence>
<dbReference type="InterPro" id="IPR011152">
    <property type="entry name" value="Pesterase_MJ0912"/>
</dbReference>
<reference evidence="3 4" key="1">
    <citation type="submission" date="2020-08" db="EMBL/GenBank/DDBJ databases">
        <title>Genomic Encyclopedia of Type Strains, Phase IV (KMG-IV): sequencing the most valuable type-strain genomes for metagenomic binning, comparative biology and taxonomic classification.</title>
        <authorList>
            <person name="Goeker M."/>
        </authorList>
    </citation>
    <scope>NUCLEOTIDE SEQUENCE [LARGE SCALE GENOMIC DNA]</scope>
    <source>
        <strain evidence="3 4">DSM 19979</strain>
    </source>
</reference>
<dbReference type="InterPro" id="IPR024654">
    <property type="entry name" value="Calcineurin-like_PHP_lpxH"/>
</dbReference>
<gene>
    <name evidence="3" type="ORF">GGQ83_002848</name>
</gene>
<dbReference type="GO" id="GO:0005737">
    <property type="term" value="C:cytoplasm"/>
    <property type="evidence" value="ECO:0007669"/>
    <property type="project" value="TreeGrafter"/>
</dbReference>
<dbReference type="SUPFAM" id="SSF56300">
    <property type="entry name" value="Metallo-dependent phosphatases"/>
    <property type="match status" value="1"/>
</dbReference>
<dbReference type="Pfam" id="PF12850">
    <property type="entry name" value="Metallophos_2"/>
    <property type="match status" value="1"/>
</dbReference>
<keyword evidence="4" id="KW-1185">Reference proteome</keyword>
<organism evidence="3 4">
    <name type="scientific">Roseococcus suduntuyensis</name>
    <dbReference type="NCBI Taxonomy" id="455361"/>
    <lineage>
        <taxon>Bacteria</taxon>
        <taxon>Pseudomonadati</taxon>
        <taxon>Pseudomonadota</taxon>
        <taxon>Alphaproteobacteria</taxon>
        <taxon>Acetobacterales</taxon>
        <taxon>Roseomonadaceae</taxon>
        <taxon>Roseococcus</taxon>
    </lineage>
</organism>
<dbReference type="CDD" id="cd00838">
    <property type="entry name" value="MPP_superfamily"/>
    <property type="match status" value="1"/>
</dbReference>
<dbReference type="InterPro" id="IPR050126">
    <property type="entry name" value="Ap4A_hydrolase"/>
</dbReference>
<dbReference type="AlphaFoldDB" id="A0A840AFT8"/>
<dbReference type="GO" id="GO:0016791">
    <property type="term" value="F:phosphatase activity"/>
    <property type="evidence" value="ECO:0007669"/>
    <property type="project" value="TreeGrafter"/>
</dbReference>
<accession>A0A840AFT8</accession>